<evidence type="ECO:0000256" key="2">
    <source>
        <dbReference type="ARBA" id="ARBA00022525"/>
    </source>
</evidence>
<dbReference type="InterPro" id="IPR032334">
    <property type="entry name" value="GramPos_pilinBB"/>
</dbReference>
<dbReference type="Gene3D" id="2.60.40.10">
    <property type="entry name" value="Immunoglobulins"/>
    <property type="match status" value="2"/>
</dbReference>
<dbReference type="InterPro" id="IPR019931">
    <property type="entry name" value="LPXTG_anchor"/>
</dbReference>
<dbReference type="PROSITE" id="PS50847">
    <property type="entry name" value="GRAM_POS_ANCHORING"/>
    <property type="match status" value="1"/>
</dbReference>
<feature type="region of interest" description="Disordered" evidence="5">
    <location>
        <begin position="30"/>
        <end position="55"/>
    </location>
</feature>
<reference evidence="9 10" key="1">
    <citation type="submission" date="2019-08" db="EMBL/GenBank/DDBJ databases">
        <title>In-depth cultivation of the pig gut microbiome towards novel bacterial diversity and tailored functional studies.</title>
        <authorList>
            <person name="Wylensek D."/>
            <person name="Hitch T.C.A."/>
            <person name="Clavel T."/>
        </authorList>
    </citation>
    <scope>NUCLEOTIDE SEQUENCE [LARGE SCALE GENOMIC DNA]</scope>
    <source>
        <strain evidence="9 10">68-1-5</strain>
    </source>
</reference>
<evidence type="ECO:0000256" key="4">
    <source>
        <dbReference type="ARBA" id="ARBA00023088"/>
    </source>
</evidence>
<feature type="transmembrane region" description="Helical" evidence="6">
    <location>
        <begin position="1456"/>
        <end position="1477"/>
    </location>
</feature>
<dbReference type="Proteomes" id="UP000434409">
    <property type="component" value="Unassembled WGS sequence"/>
</dbReference>
<evidence type="ECO:0000256" key="6">
    <source>
        <dbReference type="SAM" id="Phobius"/>
    </source>
</evidence>
<dbReference type="Gene3D" id="2.60.40.1140">
    <property type="entry name" value="Collagen-binding surface protein Cna, B-type domain"/>
    <property type="match status" value="3"/>
</dbReference>
<evidence type="ECO:0000256" key="7">
    <source>
        <dbReference type="SAM" id="SignalP"/>
    </source>
</evidence>
<dbReference type="Pfam" id="PF17802">
    <property type="entry name" value="SpaA"/>
    <property type="match status" value="2"/>
</dbReference>
<feature type="transmembrane region" description="Helical" evidence="6">
    <location>
        <begin position="928"/>
        <end position="947"/>
    </location>
</feature>
<keyword evidence="1" id="KW-0134">Cell wall</keyword>
<keyword evidence="2" id="KW-0964">Secreted</keyword>
<sequence length="1484" mass="162432">MKKIRRIGTLALVLLICLLQVFLSFAEESPQTAEKQMETTEDGGISREDEEAGKIEENLDTEWNARAFSIEEEGVAVMLRAGAGSQVTPPTTVAASDIAPANYLQIIENMPGARAQIIGTGSSVSDRASLAASAASDGGALWNGDWSVASRNRFSNMAAGGRVEAVRFQGSHTVYTYNHSTDSQAGWNSADKSLNTTQMWVDVKYTNAAYYNGEVVDAVARIKVTPMKNRTPGASWNMRDYGNNTYYPILQISHSLYHGWCWQNVLEINVDLKFYSKSGSQIQFPSGVFGDETAAYYTINSLNEARIQDDEQPYPAAYGPEYVFPQPGTVSGVYTVPNCHIETYYDGDTSTGRQYAYNGGSVYWDGDNPTHPNWSLNSVMFTTAQTDHLNFTMGNLSRNPAGSSAVKRTNFVWTSISTQSFSNYSVMYKDFQVNKTWSDPSEEHEELIVDLYRRYKVNGAQKEELVRTIHIDGESGWSGGFYRVPDELSMRKLLAKRLGVSESSITGVEYQIKEREVPGYEASVSKQGTTFSIHNRKVKTGLRIVKKWYRADQTVFQPTFQQPVKVTLKRKRSDQTVDAGFSREIFLRAGEGWQKDVSDLEIRDSNGGAYTYLIEEDVGSLLQGYVLKEYEKNNIQLADDPEQNQLVVANKEVRMDLPVAKIWQDGEENHTADRVTIKLKKNGTLTGQTVLLHAGNNWSSRFTGLPRTDDTGTPISYTVEEVQIAGYISKVEQLQQGGQTAFRITNTPKTYPLVLKKTDQTDPGKKLQGAVFSLYQNGQIIPVYKEPDLSGNPQETVTTGENGSVTAYGIRPGRYTLKEVTAPSGYYLLTDVFQIEVTEEGKIRLVGQTATHPFIELITDTPGAGVGVAVKNSPLYELPSSGGIGTMYFTGAGGLLMGMAALWMWIRKKKEKEDKTERYKERREKMKVVKKVISMMMAIVLVGGMLFSGKAQAAEPTDKANLEVQGLTGNPKVTFYQIASGVYSGGSFVKWEFADNATIADLTKPKSQEIVNIAQKIGDGTITPKATKVVQATSATVTQEVEGAGIWIALITGAEDGTVYNPILLAASYNGEGVLQNGSYDATQNYLYGQTGVAKSSKPTIDKKASGGVEDDGKQTGSIGKELTYTLTPTLPSYPENAKNKTFFVADRLSKGLTFDYESLTITWKGETITNQNGTFTNQAGVVIAKAAQKTEIDGRTGFNLNFDYDKLMGAAPVITYKAVINKDAVVGSTGNTNTVELIYANDPTKGQTHDTPEDKPGTDEASGNTKKDKEEKVYTYQLAFKKTDDSTQAKPLKDAVFGIYLDNKATKLVDIVKTNEKGIALSTHVGKGTYYIKEITAPTGYSLNETIYEVEASWATATTTSSVQSTKVDYTTNSGEAMDKTQVGWIKAGVFYEISQFTEETAATAGAKAAYVKASTTTENSVALTESNPAGSGTVLLAETIKNTKLNALPSTGGMGTYLFTALGVIVMTLAAILFFKRQKKNG</sequence>
<dbReference type="InterPro" id="IPR041184">
    <property type="entry name" value="T6_Ig-like"/>
</dbReference>
<accession>A0A6N7UZT6</accession>
<dbReference type="Pfam" id="PF18002">
    <property type="entry name" value="T6_Ig_like"/>
    <property type="match status" value="1"/>
</dbReference>
<dbReference type="NCBIfam" id="TIGR01167">
    <property type="entry name" value="LPXTG_anchor"/>
    <property type="match status" value="2"/>
</dbReference>
<keyword evidence="4" id="KW-0572">Peptidoglycan-anchor</keyword>
<dbReference type="Pfam" id="PF00746">
    <property type="entry name" value="Gram_pos_anchor"/>
    <property type="match status" value="2"/>
</dbReference>
<organism evidence="9 10">
    <name type="scientific">Suipraeoptans intestinalis</name>
    <dbReference type="NCBI Taxonomy" id="2606628"/>
    <lineage>
        <taxon>Bacteria</taxon>
        <taxon>Bacillati</taxon>
        <taxon>Bacillota</taxon>
        <taxon>Clostridia</taxon>
        <taxon>Lachnospirales</taxon>
        <taxon>Lachnospiraceae</taxon>
        <taxon>Suipraeoptans</taxon>
    </lineage>
</organism>
<gene>
    <name evidence="9" type="ORF">FYJ34_06045</name>
</gene>
<feature type="compositionally biased region" description="Basic and acidic residues" evidence="5">
    <location>
        <begin position="1248"/>
        <end position="1259"/>
    </location>
</feature>
<keyword evidence="10" id="KW-1185">Reference proteome</keyword>
<feature type="region of interest" description="Disordered" evidence="5">
    <location>
        <begin position="1243"/>
        <end position="1270"/>
    </location>
</feature>
<evidence type="ECO:0000256" key="3">
    <source>
        <dbReference type="ARBA" id="ARBA00022729"/>
    </source>
</evidence>
<evidence type="ECO:0000313" key="10">
    <source>
        <dbReference type="Proteomes" id="UP000434409"/>
    </source>
</evidence>
<dbReference type="InterPro" id="IPR041033">
    <property type="entry name" value="SpaA_PFL_dom_1"/>
</dbReference>
<feature type="signal peptide" evidence="7">
    <location>
        <begin position="1"/>
        <end position="26"/>
    </location>
</feature>
<dbReference type="Pfam" id="PF05738">
    <property type="entry name" value="Cna_B"/>
    <property type="match status" value="1"/>
</dbReference>
<dbReference type="EMBL" id="VULY01000018">
    <property type="protein sequence ID" value="MSR93835.1"/>
    <property type="molecule type" value="Genomic_DNA"/>
</dbReference>
<evidence type="ECO:0000256" key="1">
    <source>
        <dbReference type="ARBA" id="ARBA00022512"/>
    </source>
</evidence>
<keyword evidence="3 7" id="KW-0732">Signal</keyword>
<feature type="chain" id="PRO_5026881301" evidence="7">
    <location>
        <begin position="27"/>
        <end position="1484"/>
    </location>
</feature>
<dbReference type="Gene3D" id="2.60.40.740">
    <property type="match status" value="1"/>
</dbReference>
<keyword evidence="6" id="KW-0472">Membrane</keyword>
<feature type="transmembrane region" description="Helical" evidence="6">
    <location>
        <begin position="887"/>
        <end position="907"/>
    </location>
</feature>
<keyword evidence="6" id="KW-0812">Transmembrane</keyword>
<dbReference type="InterPro" id="IPR008454">
    <property type="entry name" value="Collagen-bd_Cna-like_B-typ_dom"/>
</dbReference>
<feature type="domain" description="Gram-positive cocci surface proteins LPxTG" evidence="8">
    <location>
        <begin position="1450"/>
        <end position="1484"/>
    </location>
</feature>
<comment type="caution">
    <text evidence="9">The sequence shown here is derived from an EMBL/GenBank/DDBJ whole genome shotgun (WGS) entry which is preliminary data.</text>
</comment>
<evidence type="ECO:0000256" key="5">
    <source>
        <dbReference type="SAM" id="MobiDB-lite"/>
    </source>
</evidence>
<protein>
    <submittedName>
        <fullName evidence="9">Cna B-type domain-containing protein</fullName>
    </submittedName>
</protein>
<name>A0A6N7UZT6_9FIRM</name>
<dbReference type="CDD" id="cd00222">
    <property type="entry name" value="CollagenBindB"/>
    <property type="match status" value="1"/>
</dbReference>
<evidence type="ECO:0000313" key="9">
    <source>
        <dbReference type="EMBL" id="MSR93835.1"/>
    </source>
</evidence>
<keyword evidence="6" id="KW-1133">Transmembrane helix</keyword>
<dbReference type="InterPro" id="IPR013783">
    <property type="entry name" value="Ig-like_fold"/>
</dbReference>
<dbReference type="SUPFAM" id="SSF49478">
    <property type="entry name" value="Cna protein B-type domain"/>
    <property type="match status" value="2"/>
</dbReference>
<feature type="compositionally biased region" description="Basic and acidic residues" evidence="5">
    <location>
        <begin position="44"/>
        <end position="55"/>
    </location>
</feature>
<evidence type="ECO:0000259" key="8">
    <source>
        <dbReference type="PROSITE" id="PS50847"/>
    </source>
</evidence>
<proteinExistence type="predicted"/>
<dbReference type="Pfam" id="PF16569">
    <property type="entry name" value="GramPos_pilinBB"/>
    <property type="match status" value="1"/>
</dbReference>